<keyword evidence="7" id="KW-1185">Reference proteome</keyword>
<dbReference type="GO" id="GO:0030170">
    <property type="term" value="F:pyridoxal phosphate binding"/>
    <property type="evidence" value="ECO:0007669"/>
    <property type="project" value="InterPro"/>
</dbReference>
<gene>
    <name evidence="6" type="ORF">MPNT_200004</name>
</gene>
<dbReference type="GO" id="GO:1901605">
    <property type="term" value="P:alpha-amino acid metabolic process"/>
    <property type="evidence" value="ECO:0007669"/>
    <property type="project" value="TreeGrafter"/>
</dbReference>
<sequence>MKPSFELSQAGQYLAEGSGIFDLMEDLGRAARGPGKTLLLGGASPGRIPEVEKVWQRRLEELLREPDALYRCLGLYDPPGGNPAFTGALAKALRESLGWPVEPDHVVVTLGSQWGVFLLFLLFAGRFRKGSFRQVLLPRLPEYLGFAQQGLGESLFRAALPAIELLTPPFFRYRMDRTGLISLVKEAGAICLSCPCNPTGQTFRQEEWQFLKELSCGSQIPLIVDGAYGAPFPSVTLDFQWWSWDPSFIYCFTLSKLGLPGVRTGIVLAPAEVAAVLRRAQSVLALAPPGLGQELLRPLLDSGELFQLVEKQVRPFYLAQYEAALSFVRQFFEGRFPYRVHIYEGGFFLWIWFPELPISSAELYERLKTHGVYIVPGRHFAYGLSEEWAHVDQCIRISFTQPLEILRAGIEEIAIEVERLHGKRGG</sequence>
<evidence type="ECO:0000256" key="4">
    <source>
        <dbReference type="ARBA" id="ARBA00022898"/>
    </source>
</evidence>
<dbReference type="CDD" id="cd00609">
    <property type="entry name" value="AAT_like"/>
    <property type="match status" value="1"/>
</dbReference>
<dbReference type="PANTHER" id="PTHR42790">
    <property type="entry name" value="AMINOTRANSFERASE"/>
    <property type="match status" value="1"/>
</dbReference>
<dbReference type="Proteomes" id="UP000663859">
    <property type="component" value="Unassembled WGS sequence"/>
</dbReference>
<keyword evidence="2 6" id="KW-0032">Aminotransferase</keyword>
<comment type="cofactor">
    <cofactor evidence="1">
        <name>pyridoxal 5'-phosphate</name>
        <dbReference type="ChEBI" id="CHEBI:597326"/>
    </cofactor>
</comment>
<keyword evidence="3 6" id="KW-0808">Transferase</keyword>
<dbReference type="Pfam" id="PF00155">
    <property type="entry name" value="Aminotran_1_2"/>
    <property type="match status" value="1"/>
</dbReference>
<comment type="caution">
    <text evidence="6">The sequence shown here is derived from an EMBL/GenBank/DDBJ whole genome shotgun (WGS) entry which is preliminary data.</text>
</comment>
<dbReference type="EMBL" id="CAJNOB010000013">
    <property type="protein sequence ID" value="CAF0696941.1"/>
    <property type="molecule type" value="Genomic_DNA"/>
</dbReference>
<dbReference type="InterPro" id="IPR015424">
    <property type="entry name" value="PyrdxlP-dep_Trfase"/>
</dbReference>
<dbReference type="GO" id="GO:0005829">
    <property type="term" value="C:cytosol"/>
    <property type="evidence" value="ECO:0007669"/>
    <property type="project" value="TreeGrafter"/>
</dbReference>
<protein>
    <submittedName>
        <fullName evidence="6">Valine--pyruvate aminotransferase</fullName>
        <ecNumber evidence="6">2.6.1.66</ecNumber>
    </submittedName>
</protein>
<dbReference type="InterPro" id="IPR050859">
    <property type="entry name" value="Class-I_PLP-dep_aminotransf"/>
</dbReference>
<evidence type="ECO:0000256" key="2">
    <source>
        <dbReference type="ARBA" id="ARBA00022576"/>
    </source>
</evidence>
<feature type="domain" description="Aminotransferase class I/classII large" evidence="5">
    <location>
        <begin position="174"/>
        <end position="400"/>
    </location>
</feature>
<dbReference type="SUPFAM" id="SSF53383">
    <property type="entry name" value="PLP-dependent transferases"/>
    <property type="match status" value="1"/>
</dbReference>
<proteinExistence type="predicted"/>
<organism evidence="6 7">
    <name type="scientific">Candidatus Methylacidithermus pantelleriae</name>
    <dbReference type="NCBI Taxonomy" id="2744239"/>
    <lineage>
        <taxon>Bacteria</taxon>
        <taxon>Pseudomonadati</taxon>
        <taxon>Verrucomicrobiota</taxon>
        <taxon>Methylacidiphilae</taxon>
        <taxon>Methylacidiphilales</taxon>
        <taxon>Methylacidiphilaceae</taxon>
        <taxon>Candidatus Methylacidithermus</taxon>
    </lineage>
</organism>
<evidence type="ECO:0000256" key="3">
    <source>
        <dbReference type="ARBA" id="ARBA00022679"/>
    </source>
</evidence>
<dbReference type="Gene3D" id="3.40.640.10">
    <property type="entry name" value="Type I PLP-dependent aspartate aminotransferase-like (Major domain)"/>
    <property type="match status" value="1"/>
</dbReference>
<dbReference type="InterPro" id="IPR004839">
    <property type="entry name" value="Aminotransferase_I/II_large"/>
</dbReference>
<dbReference type="PANTHER" id="PTHR42790:SF4">
    <property type="entry name" value="VALINE--PYRUVATE AMINOTRANSFERASE"/>
    <property type="match status" value="1"/>
</dbReference>
<evidence type="ECO:0000313" key="7">
    <source>
        <dbReference type="Proteomes" id="UP000663859"/>
    </source>
</evidence>
<dbReference type="AlphaFoldDB" id="A0A8J2BNN2"/>
<dbReference type="GO" id="GO:0009042">
    <property type="term" value="F:valine-pyruvate transaminase activity"/>
    <property type="evidence" value="ECO:0007669"/>
    <property type="project" value="UniProtKB-EC"/>
</dbReference>
<dbReference type="RefSeq" id="WP_174583125.1">
    <property type="nucleotide sequence ID" value="NZ_CAJNOB010000013.1"/>
</dbReference>
<dbReference type="InterPro" id="IPR015421">
    <property type="entry name" value="PyrdxlP-dep_Trfase_major"/>
</dbReference>
<keyword evidence="4" id="KW-0663">Pyridoxal phosphate</keyword>
<name>A0A8J2BNN2_9BACT</name>
<evidence type="ECO:0000313" key="6">
    <source>
        <dbReference type="EMBL" id="CAF0696941.1"/>
    </source>
</evidence>
<evidence type="ECO:0000256" key="1">
    <source>
        <dbReference type="ARBA" id="ARBA00001933"/>
    </source>
</evidence>
<dbReference type="EC" id="2.6.1.66" evidence="6"/>
<reference evidence="6" key="1">
    <citation type="submission" date="2021-02" db="EMBL/GenBank/DDBJ databases">
        <authorList>
            <person name="Cremers G."/>
            <person name="Picone N."/>
        </authorList>
    </citation>
    <scope>NUCLEOTIDE SEQUENCE</scope>
    <source>
        <strain evidence="6">PQ17</strain>
    </source>
</reference>
<evidence type="ECO:0000259" key="5">
    <source>
        <dbReference type="Pfam" id="PF00155"/>
    </source>
</evidence>
<accession>A0A8J2BNN2</accession>